<keyword evidence="2" id="KW-0507">mRNA processing</keyword>
<dbReference type="Pfam" id="PF01805">
    <property type="entry name" value="Surp"/>
    <property type="match status" value="1"/>
</dbReference>
<dbReference type="PANTHER" id="PTHR23340">
    <property type="entry name" value="ARGININE/SERINE RICH SPLICING FACTOR SF4/14"/>
    <property type="match status" value="1"/>
</dbReference>
<feature type="compositionally biased region" description="Polar residues" evidence="5">
    <location>
        <begin position="600"/>
        <end position="611"/>
    </location>
</feature>
<dbReference type="GO" id="GO:0006397">
    <property type="term" value="P:mRNA processing"/>
    <property type="evidence" value="ECO:0007669"/>
    <property type="project" value="UniProtKB-KW"/>
</dbReference>
<evidence type="ECO:0000256" key="2">
    <source>
        <dbReference type="ARBA" id="ARBA00022664"/>
    </source>
</evidence>
<dbReference type="GO" id="GO:0003723">
    <property type="term" value="F:RNA binding"/>
    <property type="evidence" value="ECO:0007669"/>
    <property type="project" value="InterPro"/>
</dbReference>
<accession>A0A7R9JY20</accession>
<dbReference type="InterPro" id="IPR000061">
    <property type="entry name" value="Surp"/>
</dbReference>
<feature type="compositionally biased region" description="Low complexity" evidence="5">
    <location>
        <begin position="244"/>
        <end position="254"/>
    </location>
</feature>
<feature type="compositionally biased region" description="Low complexity" evidence="5">
    <location>
        <begin position="642"/>
        <end position="657"/>
    </location>
</feature>
<feature type="compositionally biased region" description="Basic and acidic residues" evidence="5">
    <location>
        <begin position="1"/>
        <end position="31"/>
    </location>
</feature>
<feature type="compositionally biased region" description="Polar residues" evidence="5">
    <location>
        <begin position="143"/>
        <end position="159"/>
    </location>
</feature>
<proteinExistence type="predicted"/>
<evidence type="ECO:0000313" key="7">
    <source>
        <dbReference type="EMBL" id="CAD7591989.1"/>
    </source>
</evidence>
<feature type="compositionally biased region" description="Pro residues" evidence="5">
    <location>
        <begin position="567"/>
        <end position="593"/>
    </location>
</feature>
<feature type="compositionally biased region" description="Polar residues" evidence="5">
    <location>
        <begin position="262"/>
        <end position="278"/>
    </location>
</feature>
<protein>
    <recommendedName>
        <fullName evidence="6">SURP motif domain-containing protein</fullName>
    </recommendedName>
</protein>
<dbReference type="SUPFAM" id="SSF109905">
    <property type="entry name" value="Surp module (SWAP domain)"/>
    <property type="match status" value="1"/>
</dbReference>
<evidence type="ECO:0000256" key="1">
    <source>
        <dbReference type="ARBA" id="ARBA00004123"/>
    </source>
</evidence>
<feature type="compositionally biased region" description="Basic and acidic residues" evidence="5">
    <location>
        <begin position="175"/>
        <end position="192"/>
    </location>
</feature>
<feature type="compositionally biased region" description="Basic and acidic residues" evidence="5">
    <location>
        <begin position="804"/>
        <end position="846"/>
    </location>
</feature>
<keyword evidence="3" id="KW-0508">mRNA splicing</keyword>
<name>A0A7R9JY20_TIMGE</name>
<evidence type="ECO:0000256" key="5">
    <source>
        <dbReference type="SAM" id="MobiDB-lite"/>
    </source>
</evidence>
<feature type="compositionally biased region" description="Pro residues" evidence="5">
    <location>
        <begin position="658"/>
        <end position="684"/>
    </location>
</feature>
<feature type="compositionally biased region" description="Basic and acidic residues" evidence="5">
    <location>
        <begin position="128"/>
        <end position="138"/>
    </location>
</feature>
<reference evidence="7" key="1">
    <citation type="submission" date="2020-11" db="EMBL/GenBank/DDBJ databases">
        <authorList>
            <person name="Tran Van P."/>
        </authorList>
    </citation>
    <scope>NUCLEOTIDE SEQUENCE</scope>
</reference>
<feature type="region of interest" description="Disordered" evidence="5">
    <location>
        <begin position="299"/>
        <end position="741"/>
    </location>
</feature>
<feature type="region of interest" description="Disordered" evidence="5">
    <location>
        <begin position="1"/>
        <end position="80"/>
    </location>
</feature>
<feature type="compositionally biased region" description="Low complexity" evidence="5">
    <location>
        <begin position="35"/>
        <end position="46"/>
    </location>
</feature>
<feature type="compositionally biased region" description="Polar residues" evidence="5">
    <location>
        <begin position="790"/>
        <end position="800"/>
    </location>
</feature>
<dbReference type="EMBL" id="OE840680">
    <property type="protein sequence ID" value="CAD7591989.1"/>
    <property type="molecule type" value="Genomic_DNA"/>
</dbReference>
<evidence type="ECO:0000256" key="3">
    <source>
        <dbReference type="ARBA" id="ARBA00023187"/>
    </source>
</evidence>
<feature type="region of interest" description="Disordered" evidence="5">
    <location>
        <begin position="790"/>
        <end position="870"/>
    </location>
</feature>
<dbReference type="GO" id="GO:0005654">
    <property type="term" value="C:nucleoplasm"/>
    <property type="evidence" value="ECO:0007669"/>
    <property type="project" value="TreeGrafter"/>
</dbReference>
<dbReference type="PANTHER" id="PTHR23340:SF0">
    <property type="entry name" value="SURP AND G-PATCH DOMAIN-CONTAINING PROTEIN 1 ISOFORM X1"/>
    <property type="match status" value="1"/>
</dbReference>
<feature type="domain" description="SURP motif" evidence="6">
    <location>
        <begin position="738"/>
        <end position="788"/>
    </location>
</feature>
<feature type="compositionally biased region" description="Pro residues" evidence="5">
    <location>
        <begin position="353"/>
        <end position="364"/>
    </location>
</feature>
<dbReference type="InterPro" id="IPR035967">
    <property type="entry name" value="SWAP/Surp_sf"/>
</dbReference>
<dbReference type="GO" id="GO:0008380">
    <property type="term" value="P:RNA splicing"/>
    <property type="evidence" value="ECO:0007669"/>
    <property type="project" value="UniProtKB-KW"/>
</dbReference>
<feature type="compositionally biased region" description="Basic and acidic residues" evidence="5">
    <location>
        <begin position="202"/>
        <end position="211"/>
    </location>
</feature>
<dbReference type="SMART" id="SM00648">
    <property type="entry name" value="SWAP"/>
    <property type="match status" value="1"/>
</dbReference>
<feature type="region of interest" description="Disordered" evidence="5">
    <location>
        <begin position="103"/>
        <end position="278"/>
    </location>
</feature>
<keyword evidence="4" id="KW-0539">Nucleus</keyword>
<dbReference type="Gene3D" id="1.10.10.790">
    <property type="entry name" value="Surp module"/>
    <property type="match status" value="1"/>
</dbReference>
<gene>
    <name evidence="7" type="ORF">TGEB3V08_LOCUS4758</name>
</gene>
<sequence>MSKQEELIEQKKREIQTKLQQKKKETDEALKKIQGTSSGSSKPKSTAQQHRNNKRLYWVNSSNDQRWKREKSHQEVSTVSASKHTMNIFSNDGSFLNQFKKISGGKETKVKKKEQKDPIPTVNSNDDNDIKSISDDKVPSPPVKSNKNNESDTDWGTWSESDEKIPEQSNNTVKANDEKEDKTSAKIEDRQNSSELGTTHWFHSEPSEEHQNSLSWPGSEPLESEIKSESELEPEPEPEPRPSSPYSPSRGSTPEATKENTKPTSTALPPSTMTSVQQFEPRSGIVPLLSITTQPHFIPYSAPPSMHHQPIPHPSSMGPHHRPPHPSSMGPQPFMHNSIPRHRLPPNSMVPHSFPPNPMGPHPMHPNSMAPQPTPSNSMRPHMMPPNSMRPHLMPPNSMGHPSMPPNTMGPHQMQPNSMGSHPLLPNSMGPHSMPPNSMGPHTMPPNSVGPRPMPPNSLDPHSMRPHSIAPNSINLHSMMPNSIGPLQMPPNSMGPRPMPPNSMGPRPMQSNSMGPRPLQPNSIGPHPMPPNSMGPRPMPPNSLGACPMPPNSMGPHSMPPNSIGPLPMPPNSMGPHPMPPNSMGPHPMPPNSMGPHPMQPNSMGPRQFSPNPMVPHSLPPRSMVHSSNSIPPRQIPPPSPMSSMGPQTLCSVMPPSLSIPPPAPMVPHNIPTPPPNLRQPPPLLMHQRSGPPPPESTSPQQQLGSGSSAPPLGNIGAVAGEVPVRPPPAPPQDESRKHLARTVAQCGDDIEDIIKLRNPDDPTIWFLHDKNSPAYREYRGLVEQFRQDISNYTPSTEITIKQEPPKDKDPEPKEEEGLKEPAVDQIKREAEEDDNSRQSEGKPSGEDSDEGTIRRRKKRRSRWAPEDTKVDVIAAGIGAPGIVTILPPGDVTLPVNESGIPLLSKVTRTDPALVQYAVKAFGTNMLSEEDWKKAEDHFKLTQDLNQGRRDGYDPF</sequence>
<feature type="compositionally biased region" description="Pro residues" evidence="5">
    <location>
        <begin position="527"/>
        <end position="541"/>
    </location>
</feature>
<evidence type="ECO:0000259" key="6">
    <source>
        <dbReference type="SMART" id="SM00648"/>
    </source>
</evidence>
<dbReference type="InterPro" id="IPR040169">
    <property type="entry name" value="SUGP1/2"/>
</dbReference>
<comment type="subcellular location">
    <subcellularLocation>
        <location evidence="1">Nucleus</location>
    </subcellularLocation>
</comment>
<evidence type="ECO:0000256" key="4">
    <source>
        <dbReference type="ARBA" id="ARBA00023242"/>
    </source>
</evidence>
<dbReference type="AlphaFoldDB" id="A0A7R9JY20"/>
<organism evidence="7">
    <name type="scientific">Timema genevievae</name>
    <name type="common">Walking stick</name>
    <dbReference type="NCBI Taxonomy" id="629358"/>
    <lineage>
        <taxon>Eukaryota</taxon>
        <taxon>Metazoa</taxon>
        <taxon>Ecdysozoa</taxon>
        <taxon>Arthropoda</taxon>
        <taxon>Hexapoda</taxon>
        <taxon>Insecta</taxon>
        <taxon>Pterygota</taxon>
        <taxon>Neoptera</taxon>
        <taxon>Polyneoptera</taxon>
        <taxon>Phasmatodea</taxon>
        <taxon>Timematodea</taxon>
        <taxon>Timematoidea</taxon>
        <taxon>Timematidae</taxon>
        <taxon>Timema</taxon>
    </lineage>
</organism>